<dbReference type="Proteomes" id="UP000284120">
    <property type="component" value="Unassembled WGS sequence"/>
</dbReference>
<comment type="caution">
    <text evidence="1">The sequence shown here is derived from an EMBL/GenBank/DDBJ whole genome shotgun (WGS) entry which is preliminary data.</text>
</comment>
<dbReference type="OrthoDB" id="669028at2"/>
<dbReference type="RefSeq" id="WP_113647774.1">
    <property type="nucleotide sequence ID" value="NZ_QMHN01000004.1"/>
</dbReference>
<protein>
    <submittedName>
        <fullName evidence="1">Uncharacterized protein</fullName>
    </submittedName>
</protein>
<sequence length="137" mass="16372">MSKPHTKTYFIKNLPLEVSFRPKVISIDFRPYKQKQELNLLYKHCVSLVEEIKHDYEQHYGKPLKISKASLIAEIWGHLMAYRIALGFKTHLKVWPIQNFAKFAAFRSAVVDCGETKVDTNRWFWDMTAWAFFRKYR</sequence>
<proteinExistence type="predicted"/>
<name>A0A443YQX5_9SPHI</name>
<reference evidence="1 2" key="1">
    <citation type="submission" date="2018-06" db="EMBL/GenBank/DDBJ databases">
        <title>Pedobacter endophyticus sp. nov., an endophytic bacterium isolated from a leaf of Triticum aestivum.</title>
        <authorList>
            <person name="Zhang L."/>
        </authorList>
    </citation>
    <scope>NUCLEOTIDE SEQUENCE [LARGE SCALE GENOMIC DNA]</scope>
    <source>
        <strain evidence="1 2">CM134L-2</strain>
    </source>
</reference>
<accession>A0A443YQX5</accession>
<gene>
    <name evidence="1" type="ORF">DPV69_12725</name>
</gene>
<keyword evidence="2" id="KW-1185">Reference proteome</keyword>
<organism evidence="1 2">
    <name type="scientific">Pedobacter chitinilyticus</name>
    <dbReference type="NCBI Taxonomy" id="2233776"/>
    <lineage>
        <taxon>Bacteria</taxon>
        <taxon>Pseudomonadati</taxon>
        <taxon>Bacteroidota</taxon>
        <taxon>Sphingobacteriia</taxon>
        <taxon>Sphingobacteriales</taxon>
        <taxon>Sphingobacteriaceae</taxon>
        <taxon>Pedobacter</taxon>
    </lineage>
</organism>
<dbReference type="EMBL" id="SAYW01000004">
    <property type="protein sequence ID" value="RWU06153.1"/>
    <property type="molecule type" value="Genomic_DNA"/>
</dbReference>
<evidence type="ECO:0000313" key="1">
    <source>
        <dbReference type="EMBL" id="RWU06153.1"/>
    </source>
</evidence>
<dbReference type="AlphaFoldDB" id="A0A443YQX5"/>
<evidence type="ECO:0000313" key="2">
    <source>
        <dbReference type="Proteomes" id="UP000284120"/>
    </source>
</evidence>